<dbReference type="InterPro" id="IPR004391">
    <property type="entry name" value="Glu_race"/>
</dbReference>
<dbReference type="GO" id="GO:0008881">
    <property type="term" value="F:glutamate racemase activity"/>
    <property type="evidence" value="ECO:0007669"/>
    <property type="project" value="UniProtKB-UniRule"/>
</dbReference>
<gene>
    <name evidence="7 8" type="primary">murI</name>
    <name evidence="8" type="ORF">GKIL_1250</name>
</gene>
<dbReference type="AlphaFoldDB" id="U5QEZ9"/>
<dbReference type="PANTHER" id="PTHR21198">
    <property type="entry name" value="GLUTAMATE RACEMASE"/>
    <property type="match status" value="1"/>
</dbReference>
<keyword evidence="4 7" id="KW-0573">Peptidoglycan synthesis</keyword>
<comment type="catalytic activity">
    <reaction evidence="1 7">
        <text>L-glutamate = D-glutamate</text>
        <dbReference type="Rhea" id="RHEA:12813"/>
        <dbReference type="ChEBI" id="CHEBI:29985"/>
        <dbReference type="ChEBI" id="CHEBI:29986"/>
        <dbReference type="EC" id="5.1.1.3"/>
    </reaction>
</comment>
<feature type="binding site" evidence="7">
    <location>
        <begin position="71"/>
        <end position="72"/>
    </location>
    <ligand>
        <name>substrate</name>
    </ligand>
</feature>
<dbReference type="HOGENOM" id="CLU_052344_0_2_3"/>
<dbReference type="GO" id="GO:0008360">
    <property type="term" value="P:regulation of cell shape"/>
    <property type="evidence" value="ECO:0007669"/>
    <property type="project" value="UniProtKB-KW"/>
</dbReference>
<evidence type="ECO:0000256" key="3">
    <source>
        <dbReference type="ARBA" id="ARBA00022960"/>
    </source>
</evidence>
<feature type="active site" description="Proton donor/acceptor" evidence="7">
    <location>
        <position position="180"/>
    </location>
</feature>
<accession>U5QEZ9</accession>
<evidence type="ECO:0000256" key="6">
    <source>
        <dbReference type="ARBA" id="ARBA00023316"/>
    </source>
</evidence>
<proteinExistence type="inferred from homology"/>
<dbReference type="UniPathway" id="UPA00219"/>
<dbReference type="STRING" id="1183438.GKIL_1250"/>
<evidence type="ECO:0000256" key="7">
    <source>
        <dbReference type="HAMAP-Rule" id="MF_00258"/>
    </source>
</evidence>
<feature type="active site" description="Proton donor/acceptor" evidence="7">
    <location>
        <position position="70"/>
    </location>
</feature>
<dbReference type="SUPFAM" id="SSF53681">
    <property type="entry name" value="Aspartate/glutamate racemase"/>
    <property type="match status" value="2"/>
</dbReference>
<keyword evidence="6 7" id="KW-0961">Cell wall biogenesis/degradation</keyword>
<evidence type="ECO:0000256" key="2">
    <source>
        <dbReference type="ARBA" id="ARBA00013090"/>
    </source>
</evidence>
<sequence length="266" mass="28976">MVLGVFDSGVGGLTVLQQIIRQMPGTAVLYFADTARLPYGGRTTGEICRYVREILHWFESEGVDRVLMACNTSSALALPVVRHEFDISIDGLIDAGAEAALAAGGERIGVIATAATVASRAYSRAIRERSRRAQVWEVACPAFVPLIEGGQWMSDQMRIVARQYLEPLLKQRIDALIYGCTHYPYLAPIFEEFIPASIQRIDPAVAAVARLKATGQPPQECTDQAHYRFCVSGDPEQFAHAASAWLGYRPAVCAVNLPTLPVGLRG</sequence>
<evidence type="ECO:0000313" key="9">
    <source>
        <dbReference type="Proteomes" id="UP000017396"/>
    </source>
</evidence>
<evidence type="ECO:0000256" key="1">
    <source>
        <dbReference type="ARBA" id="ARBA00001602"/>
    </source>
</evidence>
<dbReference type="InterPro" id="IPR001920">
    <property type="entry name" value="Asp/Glu_race"/>
</dbReference>
<dbReference type="FunFam" id="3.40.50.1860:FF:000001">
    <property type="entry name" value="Glutamate racemase"/>
    <property type="match status" value="1"/>
</dbReference>
<keyword evidence="9" id="KW-1185">Reference proteome</keyword>
<comment type="function">
    <text evidence="7">Provides the (R)-glutamate required for cell wall biosynthesis.</text>
</comment>
<reference evidence="8 9" key="1">
    <citation type="journal article" date="2013" name="PLoS ONE">
        <title>Cultivation and Complete Genome Sequencing of Gloeobacter kilaueensis sp. nov., from a Lava Cave in Kilauea Caldera, Hawai'i.</title>
        <authorList>
            <person name="Saw J.H."/>
            <person name="Schatz M."/>
            <person name="Brown M.V."/>
            <person name="Kunkel D.D."/>
            <person name="Foster J.S."/>
            <person name="Shick H."/>
            <person name="Christensen S."/>
            <person name="Hou S."/>
            <person name="Wan X."/>
            <person name="Donachie S.P."/>
        </authorList>
    </citation>
    <scope>NUCLEOTIDE SEQUENCE [LARGE SCALE GENOMIC DNA]</scope>
    <source>
        <strain evidence="9">JS</strain>
    </source>
</reference>
<keyword evidence="5 7" id="KW-0413">Isomerase</keyword>
<comment type="similarity">
    <text evidence="7">Belongs to the aspartate/glutamate racemases family.</text>
</comment>
<dbReference type="Proteomes" id="UP000017396">
    <property type="component" value="Chromosome"/>
</dbReference>
<dbReference type="eggNOG" id="COG0796">
    <property type="taxonomic scope" value="Bacteria"/>
</dbReference>
<feature type="binding site" evidence="7">
    <location>
        <begin position="39"/>
        <end position="40"/>
    </location>
    <ligand>
        <name>substrate</name>
    </ligand>
</feature>
<feature type="binding site" evidence="7">
    <location>
        <begin position="181"/>
        <end position="182"/>
    </location>
    <ligand>
        <name>substrate</name>
    </ligand>
</feature>
<evidence type="ECO:0000256" key="5">
    <source>
        <dbReference type="ARBA" id="ARBA00023235"/>
    </source>
</evidence>
<dbReference type="PROSITE" id="PS00924">
    <property type="entry name" value="ASP_GLU_RACEMASE_2"/>
    <property type="match status" value="1"/>
</dbReference>
<dbReference type="EMBL" id="CP003587">
    <property type="protein sequence ID" value="AGY57496.1"/>
    <property type="molecule type" value="Genomic_DNA"/>
</dbReference>
<dbReference type="EC" id="5.1.1.3" evidence="2 7"/>
<dbReference type="Gene3D" id="3.40.50.1860">
    <property type="match status" value="2"/>
</dbReference>
<protein>
    <recommendedName>
        <fullName evidence="2 7">Glutamate racemase</fullName>
        <ecNumber evidence="2 7">5.1.1.3</ecNumber>
    </recommendedName>
</protein>
<dbReference type="Pfam" id="PF01177">
    <property type="entry name" value="Asp_Glu_race"/>
    <property type="match status" value="1"/>
</dbReference>
<evidence type="ECO:0000256" key="4">
    <source>
        <dbReference type="ARBA" id="ARBA00022984"/>
    </source>
</evidence>
<dbReference type="InterPro" id="IPR015942">
    <property type="entry name" value="Asp/Glu/hydantoin_racemase"/>
</dbReference>
<dbReference type="InterPro" id="IPR033134">
    <property type="entry name" value="Asp/Glu_racemase_AS_2"/>
</dbReference>
<feature type="binding site" evidence="7">
    <location>
        <begin position="7"/>
        <end position="8"/>
    </location>
    <ligand>
        <name>substrate</name>
    </ligand>
</feature>
<dbReference type="GO" id="GO:0009252">
    <property type="term" value="P:peptidoglycan biosynthetic process"/>
    <property type="evidence" value="ECO:0007669"/>
    <property type="project" value="UniProtKB-UniRule"/>
</dbReference>
<dbReference type="HAMAP" id="MF_00258">
    <property type="entry name" value="Glu_racemase"/>
    <property type="match status" value="1"/>
</dbReference>
<keyword evidence="3 7" id="KW-0133">Cell shape</keyword>
<dbReference type="PANTHER" id="PTHR21198:SF2">
    <property type="entry name" value="GLUTAMATE RACEMASE"/>
    <property type="match status" value="1"/>
</dbReference>
<comment type="pathway">
    <text evidence="7">Cell wall biogenesis; peptidoglycan biosynthesis.</text>
</comment>
<dbReference type="RefSeq" id="WP_023172586.1">
    <property type="nucleotide sequence ID" value="NC_022600.1"/>
</dbReference>
<organism evidence="8 9">
    <name type="scientific">Gloeobacter kilaueensis (strain ATCC BAA-2537 / CCAP 1431/1 / ULC 316 / JS1)</name>
    <dbReference type="NCBI Taxonomy" id="1183438"/>
    <lineage>
        <taxon>Bacteria</taxon>
        <taxon>Bacillati</taxon>
        <taxon>Cyanobacteriota</taxon>
        <taxon>Cyanophyceae</taxon>
        <taxon>Gloeobacterales</taxon>
        <taxon>Gloeobacteraceae</taxon>
        <taxon>Gloeobacter</taxon>
    </lineage>
</organism>
<dbReference type="NCBIfam" id="TIGR00067">
    <property type="entry name" value="glut_race"/>
    <property type="match status" value="1"/>
</dbReference>
<dbReference type="KEGG" id="glj:GKIL_1250"/>
<evidence type="ECO:0000313" key="8">
    <source>
        <dbReference type="EMBL" id="AGY57496.1"/>
    </source>
</evidence>
<dbReference type="OrthoDB" id="9801055at2"/>
<name>U5QEZ9_GLOK1</name>
<dbReference type="PATRIC" id="fig|1183438.3.peg.1233"/>
<dbReference type="GO" id="GO:0071555">
    <property type="term" value="P:cell wall organization"/>
    <property type="evidence" value="ECO:0007669"/>
    <property type="project" value="UniProtKB-KW"/>
</dbReference>